<organism evidence="5 6">
    <name type="scientific">Hydrogenoanaerobacterium saccharovorans</name>
    <dbReference type="NCBI Taxonomy" id="474960"/>
    <lineage>
        <taxon>Bacteria</taxon>
        <taxon>Bacillati</taxon>
        <taxon>Bacillota</taxon>
        <taxon>Clostridia</taxon>
        <taxon>Eubacteriales</taxon>
        <taxon>Oscillospiraceae</taxon>
        <taxon>Hydrogenoanaerobacterium</taxon>
    </lineage>
</organism>
<comment type="caution">
    <text evidence="5">The sequence shown here is derived from an EMBL/GenBank/DDBJ whole genome shotgun (WGS) entry which is preliminary data.</text>
</comment>
<dbReference type="SUPFAM" id="SSF53850">
    <property type="entry name" value="Periplasmic binding protein-like II"/>
    <property type="match status" value="1"/>
</dbReference>
<dbReference type="PROSITE" id="PS51257">
    <property type="entry name" value="PROKAR_LIPOPROTEIN"/>
    <property type="match status" value="1"/>
</dbReference>
<dbReference type="EMBL" id="JACSNR010000009">
    <property type="protein sequence ID" value="MBM6923995.1"/>
    <property type="molecule type" value="Genomic_DNA"/>
</dbReference>
<accession>A0ABS2GNC4</accession>
<evidence type="ECO:0000256" key="4">
    <source>
        <dbReference type="SAM" id="SignalP"/>
    </source>
</evidence>
<evidence type="ECO:0000313" key="6">
    <source>
        <dbReference type="Proteomes" id="UP000724149"/>
    </source>
</evidence>
<dbReference type="InterPro" id="IPR006059">
    <property type="entry name" value="SBP"/>
</dbReference>
<dbReference type="Pfam" id="PF01547">
    <property type="entry name" value="SBP_bac_1"/>
    <property type="match status" value="1"/>
</dbReference>
<protein>
    <submittedName>
        <fullName evidence="5">Extracellular solute-binding protein</fullName>
    </submittedName>
</protein>
<dbReference type="RefSeq" id="WP_177503748.1">
    <property type="nucleotide sequence ID" value="NZ_JACSNR010000009.1"/>
</dbReference>
<keyword evidence="2" id="KW-0813">Transport</keyword>
<evidence type="ECO:0000256" key="3">
    <source>
        <dbReference type="ARBA" id="ARBA00022729"/>
    </source>
</evidence>
<gene>
    <name evidence="5" type="ORF">H9X81_09890</name>
</gene>
<sequence>MKKLLSLTLAALMAVSMLSGCSNGSDNSSTAQNSGEEPTGTITLKVAHNMDFVTIPDAVLAAGERLNEKYAAEGKDLKIEFETDYARIDWGEYSNNLIFAQKNGEGPDIFSVSDLSSLVEAGMMLDISDLMTDDFVEGIYTPYIVDGKAYAMPFDLPVRVIYYNKAALKEIGWTDEQIEALPTQMANGEFTWEQFLDLCKEVQDKGAATWGLTHRPGAGSDFLDVFRTLGGEYYNDEGKLVFDSEGLQRFFQEIYDNANTTKITPQNLTQTTWDTINTMVGDGTAFAYYGPLYSATYVAGAVDKTPEQFAEDVGFAVFPVSEYNDTPFCIAAPQGMGINATTQYPEICKDLFRELYSGDSIDQLAHHADTIFTLSSVKAANEMEDIKTNPILEKVGYMADLSVTPPNVDGLTTYNNELYKQIQLLELGQTTPEQAVADMKTQIEINLDADLVEYK</sequence>
<dbReference type="InterPro" id="IPR006061">
    <property type="entry name" value="SBP_1_CS"/>
</dbReference>
<proteinExistence type="inferred from homology"/>
<comment type="similarity">
    <text evidence="1">Belongs to the bacterial solute-binding protein 1 family.</text>
</comment>
<keyword evidence="3 4" id="KW-0732">Signal</keyword>
<reference evidence="5 6" key="1">
    <citation type="journal article" date="2021" name="Sci. Rep.">
        <title>The distribution of antibiotic resistance genes in chicken gut microbiota commensals.</title>
        <authorList>
            <person name="Juricova H."/>
            <person name="Matiasovicova J."/>
            <person name="Kubasova T."/>
            <person name="Cejkova D."/>
            <person name="Rychlik I."/>
        </authorList>
    </citation>
    <scope>NUCLEOTIDE SEQUENCE [LARGE SCALE GENOMIC DNA]</scope>
    <source>
        <strain evidence="5 6">An564</strain>
    </source>
</reference>
<dbReference type="PROSITE" id="PS01037">
    <property type="entry name" value="SBP_BACTERIAL_1"/>
    <property type="match status" value="1"/>
</dbReference>
<feature type="chain" id="PRO_5047171787" evidence="4">
    <location>
        <begin position="25"/>
        <end position="455"/>
    </location>
</feature>
<dbReference type="Proteomes" id="UP000724149">
    <property type="component" value="Unassembled WGS sequence"/>
</dbReference>
<evidence type="ECO:0000256" key="1">
    <source>
        <dbReference type="ARBA" id="ARBA00008520"/>
    </source>
</evidence>
<evidence type="ECO:0000313" key="5">
    <source>
        <dbReference type="EMBL" id="MBM6923995.1"/>
    </source>
</evidence>
<dbReference type="PANTHER" id="PTHR43649">
    <property type="entry name" value="ARABINOSE-BINDING PROTEIN-RELATED"/>
    <property type="match status" value="1"/>
</dbReference>
<name>A0ABS2GNC4_9FIRM</name>
<keyword evidence="6" id="KW-1185">Reference proteome</keyword>
<dbReference type="Gene3D" id="3.40.190.10">
    <property type="entry name" value="Periplasmic binding protein-like II"/>
    <property type="match status" value="1"/>
</dbReference>
<dbReference type="PANTHER" id="PTHR43649:SF11">
    <property type="entry name" value="ABC TRANSPORTER SUBSTRATE-BINDING PROTEIN YESO-RELATED"/>
    <property type="match status" value="1"/>
</dbReference>
<evidence type="ECO:0000256" key="2">
    <source>
        <dbReference type="ARBA" id="ARBA00022448"/>
    </source>
</evidence>
<feature type="signal peptide" evidence="4">
    <location>
        <begin position="1"/>
        <end position="24"/>
    </location>
</feature>
<dbReference type="InterPro" id="IPR050490">
    <property type="entry name" value="Bact_solute-bd_prot1"/>
</dbReference>